<evidence type="ECO:0000313" key="8">
    <source>
        <dbReference type="Proteomes" id="UP000042958"/>
    </source>
</evidence>
<keyword evidence="2" id="KW-0285">Flavoprotein</keyword>
<evidence type="ECO:0000256" key="2">
    <source>
        <dbReference type="ARBA" id="ARBA00022630"/>
    </source>
</evidence>
<evidence type="ECO:0000256" key="1">
    <source>
        <dbReference type="ARBA" id="ARBA00001974"/>
    </source>
</evidence>
<name>A0A0F7V8U8_PENBI</name>
<proteinExistence type="predicted"/>
<dbReference type="PRINTS" id="PR00411">
    <property type="entry name" value="PNDRDTASEI"/>
</dbReference>
<dbReference type="Gene3D" id="3.50.50.60">
    <property type="entry name" value="FAD/NAD(P)-binding domain"/>
    <property type="match status" value="1"/>
</dbReference>
<dbReference type="PANTHER" id="PTHR43872">
    <property type="entry name" value="MONOOXYGENASE, PUTATIVE (AFU_ORTHOLOGUE AFUA_8G02570)-RELATED"/>
    <property type="match status" value="1"/>
</dbReference>
<evidence type="ECO:0000313" key="7">
    <source>
        <dbReference type="EMBL" id="CEO58308.1"/>
    </source>
</evidence>
<dbReference type="PANTHER" id="PTHR43872:SF1">
    <property type="entry name" value="MONOOXYGENASE, PUTATIVE (AFU_ORTHOLOGUE AFUA_8G02570)-RELATED"/>
    <property type="match status" value="1"/>
</dbReference>
<sequence>MTGALITSDQASFDVLIIGAGISGINAAYRLQQSFPQYKYAILEARDRIGGTWDLFRYPGIRSDSDLYTFGFSWYPWNRSNPIAEGEDILAYLQDAMTTHNISPNVLFRHRVLSVEWDQRSWTVNIQHDGSQCQYTAKFLIFGTGYYDYNEPLATQIPGIEDFKGNVIHPQFWPEEFDYTNKNIVIIGSGATAVTLVPKLAEKADRVTMLQRSPTYLAAVTNRYAGGWLSRILPTTITYYINRLKRLISGRLLFAFCKNYPNAARAMLEKGLLKQLPPGYPLSPHFKPRYNPWEQRLCACPNGDFFAALRSGKAHVETGYIETVDSGGIQLTSGKKLSADTIVTATGLKLQFMGGIPIIVNGEKIELSEKHMWNGFMLQDLPNAALMLGYTNASWTLGADASMSSICRLLKLMDRKGYAVACPTLKDSSNLEPRPLLDLASNYIKRAQGVPRAASLRPWIGRTDYFSDLWFATFGNIRNGLELSA</sequence>
<dbReference type="GO" id="GO:0004497">
    <property type="term" value="F:monooxygenase activity"/>
    <property type="evidence" value="ECO:0007669"/>
    <property type="project" value="UniProtKB-KW"/>
</dbReference>
<dbReference type="Proteomes" id="UP000042958">
    <property type="component" value="Unassembled WGS sequence"/>
</dbReference>
<comment type="cofactor">
    <cofactor evidence="1">
        <name>FAD</name>
        <dbReference type="ChEBI" id="CHEBI:57692"/>
    </cofactor>
</comment>
<keyword evidence="6" id="KW-0503">Monooxygenase</keyword>
<organism evidence="7 8">
    <name type="scientific">Penicillium brasilianum</name>
    <dbReference type="NCBI Taxonomy" id="104259"/>
    <lineage>
        <taxon>Eukaryota</taxon>
        <taxon>Fungi</taxon>
        <taxon>Dikarya</taxon>
        <taxon>Ascomycota</taxon>
        <taxon>Pezizomycotina</taxon>
        <taxon>Eurotiomycetes</taxon>
        <taxon>Eurotiomycetidae</taxon>
        <taxon>Eurotiales</taxon>
        <taxon>Aspergillaceae</taxon>
        <taxon>Penicillium</taxon>
    </lineage>
</organism>
<keyword evidence="8" id="KW-1185">Reference proteome</keyword>
<gene>
    <name evidence="7" type="ORF">PMG11_03039</name>
</gene>
<dbReference type="SUPFAM" id="SSF51905">
    <property type="entry name" value="FAD/NAD(P)-binding domain"/>
    <property type="match status" value="2"/>
</dbReference>
<evidence type="ECO:0000256" key="5">
    <source>
        <dbReference type="ARBA" id="ARBA00023002"/>
    </source>
</evidence>
<reference evidence="8" key="1">
    <citation type="journal article" date="2015" name="Genome Announc.">
        <title>Draft genome sequence of the fungus Penicillium brasilianum MG11.</title>
        <authorList>
            <person name="Horn F."/>
            <person name="Linde J."/>
            <person name="Mattern D.J."/>
            <person name="Walther G."/>
            <person name="Guthke R."/>
            <person name="Brakhage A.A."/>
            <person name="Valiante V."/>
        </authorList>
    </citation>
    <scope>NUCLEOTIDE SEQUENCE [LARGE SCALE GENOMIC DNA]</scope>
    <source>
        <strain evidence="8">MG11</strain>
    </source>
</reference>
<dbReference type="EMBL" id="CDHK01000003">
    <property type="protein sequence ID" value="CEO58308.1"/>
    <property type="molecule type" value="Genomic_DNA"/>
</dbReference>
<evidence type="ECO:0008006" key="9">
    <source>
        <dbReference type="Google" id="ProtNLM"/>
    </source>
</evidence>
<keyword evidence="4" id="KW-0521">NADP</keyword>
<evidence type="ECO:0000256" key="3">
    <source>
        <dbReference type="ARBA" id="ARBA00022827"/>
    </source>
</evidence>
<dbReference type="AlphaFoldDB" id="A0A0F7V8U8"/>
<dbReference type="Pfam" id="PF13738">
    <property type="entry name" value="Pyr_redox_3"/>
    <property type="match status" value="1"/>
</dbReference>
<dbReference type="FunFam" id="3.50.50.60:FF:000228">
    <property type="entry name" value="FAD-containing monooxygenase EthA"/>
    <property type="match status" value="1"/>
</dbReference>
<dbReference type="InterPro" id="IPR036188">
    <property type="entry name" value="FAD/NAD-bd_sf"/>
</dbReference>
<keyword evidence="3" id="KW-0274">FAD</keyword>
<dbReference type="InterPro" id="IPR051820">
    <property type="entry name" value="FAD-binding_MO"/>
</dbReference>
<evidence type="ECO:0000256" key="4">
    <source>
        <dbReference type="ARBA" id="ARBA00022857"/>
    </source>
</evidence>
<keyword evidence="5" id="KW-0560">Oxidoreductase</keyword>
<dbReference type="OrthoDB" id="66881at2759"/>
<protein>
    <recommendedName>
        <fullName evidence="9">FAD-containing monooxygenase EthA</fullName>
    </recommendedName>
</protein>
<accession>A0A0F7V8U8</accession>
<evidence type="ECO:0000256" key="6">
    <source>
        <dbReference type="ARBA" id="ARBA00023033"/>
    </source>
</evidence>